<keyword evidence="3" id="KW-0720">Serine protease</keyword>
<dbReference type="SUPFAM" id="SSF49313">
    <property type="entry name" value="Cadherin-like"/>
    <property type="match status" value="1"/>
</dbReference>
<accession>A0ABP9RXV1</accession>
<dbReference type="PROSITE" id="PS00138">
    <property type="entry name" value="SUBTILASE_SER"/>
    <property type="match status" value="1"/>
</dbReference>
<sequence length="633" mass="64148">MRVRPPVLVVVGAVAALVAGVLAAPPASAAPIAANYTSICGLAQPGQSTCFAMRRTDVHSARALTPNAVTAGYGPSTLKAAYKLPAGTTTATVAIVDAFDDPSAASDLNTYRAQWGLPACTTANGCFTKVNQTGATFPMPTPDANWAGEISLDVDMVSAICPTCHILLVEANTNNDTDLLAAEDYATAHAKFVSNSWGGAETTVETIEDAHFNHPGEVITASTGDLGNGAQYPATSPYVVAVGGTTLNGSTNSRGWTESAWAGAGSGCSAYEPKPAFQTATTGCTRRGEADVSAVADPNTGVAVYNSYSDLGWAEYGGTSAASPIIAATYALAGTPGFSDTPASYPYAHAGNLFDVTSGGNGSCGAPMCTAGTGWDGPTGLGTPNGTAAFNSGGLTVNNPGTQSVLVNTATSLTLSVAGGTGPYTWSASGLPAGLSLNSSTGVITGTPTTKGLYQVTVTATGGGLTGSTSFNWLVNPTGGCESPGQKLGNPGFETGSAAPWTTSASVIDNSSSEPAHSGAWKAWLDGYAQRHTDTLSQTVTLPLGCSNYTLSFYLRVDSAESSLSQVFDAMNVQVGSTTLATYSNLNKGTAYTLRSFNLSAFAGQTVTIRFTGTEDVSVQTSFLIDDVSLTAS</sequence>
<feature type="chain" id="PRO_5046022010" description="Peptidase S53 domain-containing protein" evidence="4">
    <location>
        <begin position="30"/>
        <end position="633"/>
    </location>
</feature>
<proteinExistence type="predicted"/>
<protein>
    <recommendedName>
        <fullName evidence="5">Peptidase S53 domain-containing protein</fullName>
    </recommendedName>
</protein>
<keyword evidence="7" id="KW-1185">Reference proteome</keyword>
<keyword evidence="4" id="KW-0732">Signal</keyword>
<dbReference type="InterPro" id="IPR050819">
    <property type="entry name" value="Tripeptidyl-peptidase_I"/>
</dbReference>
<evidence type="ECO:0000313" key="7">
    <source>
        <dbReference type="Proteomes" id="UP001501570"/>
    </source>
</evidence>
<dbReference type="InterPro" id="IPR015919">
    <property type="entry name" value="Cadherin-like_sf"/>
</dbReference>
<evidence type="ECO:0000256" key="2">
    <source>
        <dbReference type="ARBA" id="ARBA00022801"/>
    </source>
</evidence>
<organism evidence="6 7">
    <name type="scientific">Rugosimonospora acidiphila</name>
    <dbReference type="NCBI Taxonomy" id="556531"/>
    <lineage>
        <taxon>Bacteria</taxon>
        <taxon>Bacillati</taxon>
        <taxon>Actinomycetota</taxon>
        <taxon>Actinomycetes</taxon>
        <taxon>Micromonosporales</taxon>
        <taxon>Micromonosporaceae</taxon>
        <taxon>Rugosimonospora</taxon>
    </lineage>
</organism>
<dbReference type="Proteomes" id="UP001501570">
    <property type="component" value="Unassembled WGS sequence"/>
</dbReference>
<feature type="signal peptide" evidence="4">
    <location>
        <begin position="1"/>
        <end position="29"/>
    </location>
</feature>
<evidence type="ECO:0000313" key="6">
    <source>
        <dbReference type="EMBL" id="GAA5188053.1"/>
    </source>
</evidence>
<name>A0ABP9RXV1_9ACTN</name>
<evidence type="ECO:0000256" key="4">
    <source>
        <dbReference type="SAM" id="SignalP"/>
    </source>
</evidence>
<dbReference type="PROSITE" id="PS51695">
    <property type="entry name" value="SEDOLISIN"/>
    <property type="match status" value="1"/>
</dbReference>
<evidence type="ECO:0000259" key="5">
    <source>
        <dbReference type="PROSITE" id="PS51695"/>
    </source>
</evidence>
<dbReference type="SUPFAM" id="SSF52743">
    <property type="entry name" value="Subtilisin-like"/>
    <property type="match status" value="1"/>
</dbReference>
<dbReference type="InterPro" id="IPR023828">
    <property type="entry name" value="Peptidase_S8_Ser-AS"/>
</dbReference>
<feature type="domain" description="Peptidase S53" evidence="5">
    <location>
        <begin position="63"/>
        <end position="396"/>
    </location>
</feature>
<dbReference type="Gene3D" id="2.60.120.260">
    <property type="entry name" value="Galactose-binding domain-like"/>
    <property type="match status" value="1"/>
</dbReference>
<dbReference type="Pfam" id="PF05345">
    <property type="entry name" value="He_PIG"/>
    <property type="match status" value="1"/>
</dbReference>
<dbReference type="InterPro" id="IPR030400">
    <property type="entry name" value="Sedolisin_dom"/>
</dbReference>
<dbReference type="CDD" id="cd04056">
    <property type="entry name" value="Peptidases_S53"/>
    <property type="match status" value="1"/>
</dbReference>
<dbReference type="EMBL" id="BAABJQ010000010">
    <property type="protein sequence ID" value="GAA5188053.1"/>
    <property type="molecule type" value="Genomic_DNA"/>
</dbReference>
<gene>
    <name evidence="6" type="ORF">GCM10023322_37780</name>
</gene>
<dbReference type="PANTHER" id="PTHR14218">
    <property type="entry name" value="PROTEASE S8 TRIPEPTIDYL PEPTIDASE I CLN2"/>
    <property type="match status" value="1"/>
</dbReference>
<dbReference type="RefSeq" id="WP_345631251.1">
    <property type="nucleotide sequence ID" value="NZ_BAABJQ010000010.1"/>
</dbReference>
<dbReference type="PANTHER" id="PTHR14218:SF15">
    <property type="entry name" value="TRIPEPTIDYL-PEPTIDASE 1"/>
    <property type="match status" value="1"/>
</dbReference>
<evidence type="ECO:0000256" key="3">
    <source>
        <dbReference type="ARBA" id="ARBA00022825"/>
    </source>
</evidence>
<dbReference type="InterPro" id="IPR013783">
    <property type="entry name" value="Ig-like_fold"/>
</dbReference>
<keyword evidence="1" id="KW-0645">Protease</keyword>
<evidence type="ECO:0000256" key="1">
    <source>
        <dbReference type="ARBA" id="ARBA00022670"/>
    </source>
</evidence>
<dbReference type="Gene3D" id="3.40.50.200">
    <property type="entry name" value="Peptidase S8/S53 domain"/>
    <property type="match status" value="1"/>
</dbReference>
<reference evidence="7" key="1">
    <citation type="journal article" date="2019" name="Int. J. Syst. Evol. Microbiol.">
        <title>The Global Catalogue of Microorganisms (GCM) 10K type strain sequencing project: providing services to taxonomists for standard genome sequencing and annotation.</title>
        <authorList>
            <consortium name="The Broad Institute Genomics Platform"/>
            <consortium name="The Broad Institute Genome Sequencing Center for Infectious Disease"/>
            <person name="Wu L."/>
            <person name="Ma J."/>
        </authorList>
    </citation>
    <scope>NUCLEOTIDE SEQUENCE [LARGE SCALE GENOMIC DNA]</scope>
    <source>
        <strain evidence="7">JCM 18304</strain>
    </source>
</reference>
<keyword evidence="2" id="KW-0378">Hydrolase</keyword>
<dbReference type="Gene3D" id="2.60.40.10">
    <property type="entry name" value="Immunoglobulins"/>
    <property type="match status" value="1"/>
</dbReference>
<comment type="caution">
    <text evidence="6">The sequence shown here is derived from an EMBL/GenBank/DDBJ whole genome shotgun (WGS) entry which is preliminary data.</text>
</comment>
<dbReference type="InterPro" id="IPR036852">
    <property type="entry name" value="Peptidase_S8/S53_dom_sf"/>
</dbReference>